<protein>
    <submittedName>
        <fullName evidence="2">Uncharacterized protein</fullName>
    </submittedName>
</protein>
<feature type="compositionally biased region" description="Basic and acidic residues" evidence="1">
    <location>
        <begin position="97"/>
        <end position="106"/>
    </location>
</feature>
<organism evidence="2 3">
    <name type="scientific">Scophthalmus maximus</name>
    <name type="common">Turbot</name>
    <name type="synonym">Psetta maxima</name>
    <dbReference type="NCBI Taxonomy" id="52904"/>
    <lineage>
        <taxon>Eukaryota</taxon>
        <taxon>Metazoa</taxon>
        <taxon>Chordata</taxon>
        <taxon>Craniata</taxon>
        <taxon>Vertebrata</taxon>
        <taxon>Euteleostomi</taxon>
        <taxon>Actinopterygii</taxon>
        <taxon>Neopterygii</taxon>
        <taxon>Teleostei</taxon>
        <taxon>Neoteleostei</taxon>
        <taxon>Acanthomorphata</taxon>
        <taxon>Carangaria</taxon>
        <taxon>Pleuronectiformes</taxon>
        <taxon>Pleuronectoidei</taxon>
        <taxon>Scophthalmidae</taxon>
        <taxon>Scophthalmus</taxon>
    </lineage>
</organism>
<gene>
    <name evidence="2" type="ORF">F2P81_004823</name>
</gene>
<feature type="compositionally biased region" description="Polar residues" evidence="1">
    <location>
        <begin position="27"/>
        <end position="37"/>
    </location>
</feature>
<name>A0A6A4T7G7_SCOMX</name>
<proteinExistence type="predicted"/>
<evidence type="ECO:0000313" key="3">
    <source>
        <dbReference type="Proteomes" id="UP000438429"/>
    </source>
</evidence>
<comment type="caution">
    <text evidence="2">The sequence shown here is derived from an EMBL/GenBank/DDBJ whole genome shotgun (WGS) entry which is preliminary data.</text>
</comment>
<dbReference type="Proteomes" id="UP000438429">
    <property type="component" value="Unassembled WGS sequence"/>
</dbReference>
<sequence>MENARTDTYLITGGCGYFGDREAHRIPSTSPHSSRANESAVRSGVYRRLPVAPRARTFATTGVGGVRDYPAPLNFQNSVGERSADGKPTRANSSARRAIDCKDLST</sequence>
<dbReference type="EMBL" id="VEVO01000004">
    <property type="protein sequence ID" value="KAF0043486.1"/>
    <property type="molecule type" value="Genomic_DNA"/>
</dbReference>
<evidence type="ECO:0000256" key="1">
    <source>
        <dbReference type="SAM" id="MobiDB-lite"/>
    </source>
</evidence>
<feature type="region of interest" description="Disordered" evidence="1">
    <location>
        <begin position="75"/>
        <end position="106"/>
    </location>
</feature>
<feature type="region of interest" description="Disordered" evidence="1">
    <location>
        <begin position="21"/>
        <end position="44"/>
    </location>
</feature>
<reference evidence="2 3" key="1">
    <citation type="submission" date="2019-06" db="EMBL/GenBank/DDBJ databases">
        <title>Draft genomes of female and male turbot (Scophthalmus maximus).</title>
        <authorList>
            <person name="Xu H."/>
            <person name="Xu X.-W."/>
            <person name="Shao C."/>
            <person name="Chen S."/>
        </authorList>
    </citation>
    <scope>NUCLEOTIDE SEQUENCE [LARGE SCALE GENOMIC DNA]</scope>
    <source>
        <strain evidence="2">Ysfricsl-2016a</strain>
        <tissue evidence="2">Blood</tissue>
    </source>
</reference>
<dbReference type="AlphaFoldDB" id="A0A6A4T7G7"/>
<evidence type="ECO:0000313" key="2">
    <source>
        <dbReference type="EMBL" id="KAF0043486.1"/>
    </source>
</evidence>
<accession>A0A6A4T7G7</accession>